<reference evidence="5 6" key="1">
    <citation type="submission" date="2020-12" db="EMBL/GenBank/DDBJ databases">
        <authorList>
            <person name="Shan Y."/>
        </authorList>
    </citation>
    <scope>NUCLEOTIDE SEQUENCE [LARGE SCALE GENOMIC DNA]</scope>
    <source>
        <strain evidence="6">csc3.9</strain>
    </source>
</reference>
<evidence type="ECO:0000256" key="2">
    <source>
        <dbReference type="ARBA" id="ARBA00023125"/>
    </source>
</evidence>
<evidence type="ECO:0000256" key="1">
    <source>
        <dbReference type="ARBA" id="ARBA00023015"/>
    </source>
</evidence>
<dbReference type="EMBL" id="CP066167">
    <property type="protein sequence ID" value="QQD16892.1"/>
    <property type="molecule type" value="Genomic_DNA"/>
</dbReference>
<gene>
    <name evidence="5" type="ORF">I6N98_10900</name>
</gene>
<dbReference type="AlphaFoldDB" id="A0A7T4QYB8"/>
<dbReference type="SUPFAM" id="SSF46689">
    <property type="entry name" value="Homeodomain-like"/>
    <property type="match status" value="1"/>
</dbReference>
<dbReference type="InterPro" id="IPR020449">
    <property type="entry name" value="Tscrpt_reg_AraC-type_HTH"/>
</dbReference>
<dbReference type="InterPro" id="IPR009057">
    <property type="entry name" value="Homeodomain-like_sf"/>
</dbReference>
<keyword evidence="2" id="KW-0238">DNA-binding</keyword>
<name>A0A7T4QYB8_9GAMM</name>
<dbReference type="PRINTS" id="PR00032">
    <property type="entry name" value="HTHARAC"/>
</dbReference>
<sequence length="333" mass="38361">MLNISISNYFVRAVLHHAPAAGLDRTELLRQAGIPPELYDQHYARISAVRFAMLQAKAVQAMGDEFLGYGPRRLLPGTWANMCHAVIHCPTLGEALDRCCSFYRMFEDGLQPSLERHGEHLRITIEAGRSDFDYTLYAWEQMMYTLHRFASWLVRQHVPLVSIDMAAPVPAHIDDYRHVFLGQPVQFDRPRFALTLSSQVAALPLEQNEQSLHHFLHHPLLVLLVQQYKQQSWSQRVRQALSKNLHLSPTIDDIAADLKLHQQTLRRRLASEGASYNEIKNQCRRDTALYYLGKPHLSIEHIALQTGFSETSAFTRAFKQWTGVAPRLYRRRQ</sequence>
<dbReference type="SMART" id="SM00342">
    <property type="entry name" value="HTH_ARAC"/>
    <property type="match status" value="1"/>
</dbReference>
<dbReference type="GO" id="GO:0005829">
    <property type="term" value="C:cytosol"/>
    <property type="evidence" value="ECO:0007669"/>
    <property type="project" value="TreeGrafter"/>
</dbReference>
<dbReference type="GO" id="GO:0003700">
    <property type="term" value="F:DNA-binding transcription factor activity"/>
    <property type="evidence" value="ECO:0007669"/>
    <property type="project" value="InterPro"/>
</dbReference>
<dbReference type="KEGG" id="snan:I6N98_10900"/>
<dbReference type="InterPro" id="IPR018060">
    <property type="entry name" value="HTH_AraC"/>
</dbReference>
<dbReference type="PANTHER" id="PTHR47894">
    <property type="entry name" value="HTH-TYPE TRANSCRIPTIONAL REGULATOR GADX"/>
    <property type="match status" value="1"/>
</dbReference>
<dbReference type="Gene3D" id="1.10.10.60">
    <property type="entry name" value="Homeodomain-like"/>
    <property type="match status" value="1"/>
</dbReference>
<keyword evidence="1" id="KW-0805">Transcription regulation</keyword>
<dbReference type="RefSeq" id="WP_198568394.1">
    <property type="nucleotide sequence ID" value="NZ_CP066167.1"/>
</dbReference>
<keyword evidence="3" id="KW-0804">Transcription</keyword>
<accession>A0A7T4QYB8</accession>
<feature type="domain" description="HTH araC/xylS-type" evidence="4">
    <location>
        <begin position="235"/>
        <end position="332"/>
    </location>
</feature>
<evidence type="ECO:0000313" key="6">
    <source>
        <dbReference type="Proteomes" id="UP000596063"/>
    </source>
</evidence>
<evidence type="ECO:0000259" key="4">
    <source>
        <dbReference type="PROSITE" id="PS01124"/>
    </source>
</evidence>
<dbReference type="GO" id="GO:0000976">
    <property type="term" value="F:transcription cis-regulatory region binding"/>
    <property type="evidence" value="ECO:0007669"/>
    <property type="project" value="TreeGrafter"/>
</dbReference>
<dbReference type="InterPro" id="IPR032687">
    <property type="entry name" value="AraC-type_N"/>
</dbReference>
<organism evidence="5 6">
    <name type="scientific">Spongiibacter nanhainus</name>
    <dbReference type="NCBI Taxonomy" id="2794344"/>
    <lineage>
        <taxon>Bacteria</taxon>
        <taxon>Pseudomonadati</taxon>
        <taxon>Pseudomonadota</taxon>
        <taxon>Gammaproteobacteria</taxon>
        <taxon>Cellvibrionales</taxon>
        <taxon>Spongiibacteraceae</taxon>
        <taxon>Spongiibacter</taxon>
    </lineage>
</organism>
<evidence type="ECO:0000256" key="3">
    <source>
        <dbReference type="ARBA" id="ARBA00023163"/>
    </source>
</evidence>
<dbReference type="PANTHER" id="PTHR47894:SF1">
    <property type="entry name" value="HTH-TYPE TRANSCRIPTIONAL REGULATOR VQSM"/>
    <property type="match status" value="1"/>
</dbReference>
<dbReference type="Proteomes" id="UP000596063">
    <property type="component" value="Chromosome"/>
</dbReference>
<keyword evidence="6" id="KW-1185">Reference proteome</keyword>
<dbReference type="PROSITE" id="PS01124">
    <property type="entry name" value="HTH_ARAC_FAMILY_2"/>
    <property type="match status" value="1"/>
</dbReference>
<dbReference type="Pfam" id="PF12625">
    <property type="entry name" value="Arabinose_bd"/>
    <property type="match status" value="1"/>
</dbReference>
<evidence type="ECO:0000313" key="5">
    <source>
        <dbReference type="EMBL" id="QQD16892.1"/>
    </source>
</evidence>
<protein>
    <submittedName>
        <fullName evidence="5">AraC family transcriptional regulator</fullName>
    </submittedName>
</protein>
<proteinExistence type="predicted"/>
<dbReference type="Pfam" id="PF12833">
    <property type="entry name" value="HTH_18"/>
    <property type="match status" value="1"/>
</dbReference>